<dbReference type="PANTHER" id="PTHR43649:SF31">
    <property type="entry name" value="SN-GLYCEROL-3-PHOSPHATE-BINDING PERIPLASMIC PROTEIN UGPB"/>
    <property type="match status" value="1"/>
</dbReference>
<comment type="subcellular location">
    <subcellularLocation>
        <location evidence="1">Cell envelope</location>
    </subcellularLocation>
</comment>
<gene>
    <name evidence="7" type="primary">ngcE</name>
    <name evidence="7" type="ORF">DP939_40685</name>
</gene>
<dbReference type="PROSITE" id="PS51318">
    <property type="entry name" value="TAT"/>
    <property type="match status" value="1"/>
</dbReference>
<keyword evidence="3" id="KW-0813">Transport</keyword>
<dbReference type="NCBIfam" id="TIGR03851">
    <property type="entry name" value="chitin_NgcE"/>
    <property type="match status" value="1"/>
</dbReference>
<dbReference type="SUPFAM" id="SSF53850">
    <property type="entry name" value="Periplasmic binding protein-like II"/>
    <property type="match status" value="1"/>
</dbReference>
<feature type="region of interest" description="Disordered" evidence="5">
    <location>
        <begin position="33"/>
        <end position="55"/>
    </location>
</feature>
<dbReference type="EMBL" id="QMEY01000033">
    <property type="protein sequence ID" value="RBQ14425.1"/>
    <property type="molecule type" value="Genomic_DNA"/>
</dbReference>
<evidence type="ECO:0000313" key="8">
    <source>
        <dbReference type="Proteomes" id="UP000253303"/>
    </source>
</evidence>
<dbReference type="Proteomes" id="UP000253303">
    <property type="component" value="Unassembled WGS sequence"/>
</dbReference>
<evidence type="ECO:0000256" key="4">
    <source>
        <dbReference type="ARBA" id="ARBA00022729"/>
    </source>
</evidence>
<accession>A0A366LKH0</accession>
<keyword evidence="4 6" id="KW-0732">Signal</keyword>
<protein>
    <submittedName>
        <fullName evidence="7">Carbohydrate ABC transporter, N-acetylglucosamine/diacetylchitobiose-binding protein</fullName>
    </submittedName>
</protein>
<evidence type="ECO:0000256" key="5">
    <source>
        <dbReference type="SAM" id="MobiDB-lite"/>
    </source>
</evidence>
<dbReference type="InterPro" id="IPR022386">
    <property type="entry name" value="Chitin_NgcE"/>
</dbReference>
<name>A0A366LKH0_9ACTN</name>
<feature type="chain" id="PRO_5039203039" evidence="6">
    <location>
        <begin position="30"/>
        <end position="475"/>
    </location>
</feature>
<dbReference type="RefSeq" id="WP_113986172.1">
    <property type="nucleotide sequence ID" value="NZ_QMEY01000033.1"/>
</dbReference>
<dbReference type="OrthoDB" id="8663148at2"/>
<dbReference type="PANTHER" id="PTHR43649">
    <property type="entry name" value="ARABINOSE-BINDING PROTEIN-RELATED"/>
    <property type="match status" value="1"/>
</dbReference>
<reference evidence="7 8" key="1">
    <citation type="submission" date="2018-06" db="EMBL/GenBank/DDBJ databases">
        <title>Sphaerisporangium craniellae sp. nov., isolated from a marine sponge in the South China Sea.</title>
        <authorList>
            <person name="Li L."/>
        </authorList>
    </citation>
    <scope>NUCLEOTIDE SEQUENCE [LARGE SCALE GENOMIC DNA]</scope>
    <source>
        <strain evidence="7 8">LHW63015</strain>
    </source>
</reference>
<evidence type="ECO:0000256" key="1">
    <source>
        <dbReference type="ARBA" id="ARBA00004196"/>
    </source>
</evidence>
<dbReference type="InterPro" id="IPR006311">
    <property type="entry name" value="TAT_signal"/>
</dbReference>
<evidence type="ECO:0000256" key="3">
    <source>
        <dbReference type="ARBA" id="ARBA00022448"/>
    </source>
</evidence>
<proteinExistence type="inferred from homology"/>
<dbReference type="Gene3D" id="3.40.190.10">
    <property type="entry name" value="Periplasmic binding protein-like II"/>
    <property type="match status" value="2"/>
</dbReference>
<keyword evidence="8" id="KW-1185">Reference proteome</keyword>
<evidence type="ECO:0000256" key="6">
    <source>
        <dbReference type="SAM" id="SignalP"/>
    </source>
</evidence>
<dbReference type="AlphaFoldDB" id="A0A366LKH0"/>
<evidence type="ECO:0000256" key="2">
    <source>
        <dbReference type="ARBA" id="ARBA00008520"/>
    </source>
</evidence>
<organism evidence="7 8">
    <name type="scientific">Spongiactinospora rosea</name>
    <dbReference type="NCBI Taxonomy" id="2248750"/>
    <lineage>
        <taxon>Bacteria</taxon>
        <taxon>Bacillati</taxon>
        <taxon>Actinomycetota</taxon>
        <taxon>Actinomycetes</taxon>
        <taxon>Streptosporangiales</taxon>
        <taxon>Streptosporangiaceae</taxon>
        <taxon>Spongiactinospora</taxon>
    </lineage>
</organism>
<comment type="similarity">
    <text evidence="2">Belongs to the bacterial solute-binding protein 1 family.</text>
</comment>
<sequence length="475" mass="51076">MAPTPFTRRELLRNAALAGMLLPAAGALASCATPAGNSGPAQAPTAGAKSANNPLGIPEDKPVEVIIFDGGFGDTYFTDIHKPLFRTKHPKVEIKETATKEIAKTLQPRLAGGSPPEVIHNSGANAMDVGALVQDGQLYDLQTLLDAPSWDDPNVKVRDTISPNVIEWGTFEGKFQVMAYTNGVWGMWYSQKLFREEGWPTAPKTWEEFTGLLETIKKSGKMAPFTYAGKHPFYIYETILTLAAKIGGKDVLKNIDNLEDGAWSAEPVKQAAAAFQEIGAKYLLPGTAGLDHVQTQTAQNKGKVAILPCGVWLENEQKGTAPADFEYGVFPLPDFTSSDALPYGTVHARPGEDFMVGAKSPNPLGGVEVLRAMLSKQAAAKFVQAVSTPSIVKGAAEGVPLSPGLKSAIAMLDAAGDNTTFFRMRQWYLPMHDEVAAATGQLMNGRLTVDKWAERIQKKAAGIKADSSVTKYKRD</sequence>
<comment type="caution">
    <text evidence="7">The sequence shown here is derived from an EMBL/GenBank/DDBJ whole genome shotgun (WGS) entry which is preliminary data.</text>
</comment>
<dbReference type="GO" id="GO:0030313">
    <property type="term" value="C:cell envelope"/>
    <property type="evidence" value="ECO:0007669"/>
    <property type="project" value="UniProtKB-SubCell"/>
</dbReference>
<feature type="signal peptide" evidence="6">
    <location>
        <begin position="1"/>
        <end position="29"/>
    </location>
</feature>
<evidence type="ECO:0000313" key="7">
    <source>
        <dbReference type="EMBL" id="RBQ14425.1"/>
    </source>
</evidence>
<dbReference type="InterPro" id="IPR050490">
    <property type="entry name" value="Bact_solute-bd_prot1"/>
</dbReference>
<dbReference type="Pfam" id="PF01547">
    <property type="entry name" value="SBP_bac_1"/>
    <property type="match status" value="1"/>
</dbReference>
<dbReference type="InterPro" id="IPR006059">
    <property type="entry name" value="SBP"/>
</dbReference>